<sequence>MAQLIPFLILIFGFSCQFIMKLSQDYQILTQQVTFKIEDMITNDYFSYGVWSKYLPLRQISQIGKIGIFDSNCYHLHNSADSLTLSVDLIYFDCLDFDQMKITKYIQFYDYDGTFHSYEIALDQWEYESYWYYISITQWPIVRRLELLFILYPNVIFSKQLQILCPFRSFDQKFTFGGGLILRNDEFLQGMQGRKYFSFFPGQILYDFLVFEILTVEWNGLNFALNTFGQNYICDCQSNLNDKIENEILIWLNSRYFTSENENCDSFGLSGWLRIKEIHKISNNFDYKFLKINKFSQNQKFNDDNLSAFQLLYRISSQNKYEILIMTYSYTFPTVNIDFTVNPFLIIKEIEIQNDIYLWHYLQVTLQQKVLQITITFYKEEDSYQYSEQLNVYHYNEVQFQIHYGNVNQESENYLNVQIQNFHFYNCDTTLVNKSCHPSCGQCDGPTNSDCISCSSDSNRIYIPSQKACVCHYNEIDDDFCQSLEQFQFQIIEYTPTQIQCPYGYFYLNSQTCIKCPSIIKSNLITCLECILNPLNWKSDPYCKSYLYIIADNTYNLEIEDSKQYFIFLDDQLELCQTCTENNFKSDFIIYQDFQNSFLTQKELCIRNYFFNQLDPYCYPCNIIFCKTCAIQMDGIQCLVCFSVVLLQNGICNGKNVVQGYSNTQDCVSPYYKTSNKQCKICTINQCKFCFEYNSLDLTKSTLYKDYQEFNKDEYHQVGCALCEDNFMFDFQKGYCVHQKSTLQYCLRSFINLEGVEICTLSQIDDFNIAPEIINCQKYITDCNQCVLSPQQIIKCVICKEGYKSSVKTGHCSPNIYPHSKITSDGVVNQYDAWIQLIQSFLMQFLPNQYYYYIQDIPSTGIEISIECQEGFKQSPDHCTQYCDSNCLSCDNSQVQLNIFECKKCPLNYYRLPNRSKNGVNCIVCPQLCSICQLRTKEEIQAINPYFILNETTIPITYKCLQPASDPNIRINPILQIAQYCFNPSCQQYFLFEYFVECLNYSDTLNLETSAYYQQFINKTYLNAMGVQVIQIRFNFSKLQPDSYCVFENTMLIDNNLKQEVFSIQNTKMQMLGLNKVNQNFGYNLDILNFDVVEICQMHFNVNLPYIINLFTNQVSLIINDTIFQAKDQLNQSQFQISGQIYQEFILQNVTFKNLLISESTVFDIKYNSIMGTVFIENLYIINCTLSNSKFIQLQGNPDKFIVKNLKIINCQFYNTLIFNFFDIESESYHVQFQKLSVTDTTFQQSVLVNNPQNFGLNIQDMSFSNNNLILSTILITNFKVYCLDLNISYNNFLGSLLIKSEQANQTNDINVEFHNIEIIGNSINNSSIIKVKSDLISNSFQLIFTTVNILSNKVDFFYKQKQYLFDVHVKLLFLNGIIIKDCPNQNIFYILQTQDILFQNVLFANTLQQQKVPMSLSCSDQIQQNQQLMEIQGFQNLTLQNISVQNHFNMDQSLISIFSNIVYLADVLEVINIQNLTFSNNVLLKNKIGNLLSLITIYSEKEQIIKISNMTFIENIFNQYCDDLSISTSSLFYINSQLSRIVLIDCFCYNNMLTNSSNSFSSIQSDNIVIQNLTVKNHNIISEEILKKYYQIDLQQSLTQEEILLVIKSYLMIQNKGGVVQITSSNFLLKESSFENILAQSSAVLEIITKFLGVVFIKGVSLKNIQVDFIQTLDIHGSITIYSQNSQLQLELNNVSFVNVYNKFDSSCLTLFPSMKQNNLLFQNIYLENSLSLMNTFTKLDFQQYKNNLNSIIIQNMTIIQTMEAWLNYFTFVGTLSLIEMLKILKDNAIINVFGSSVKIVNLNVQGVLISSALQIIDAHQFHLVETYFTSIQTFVSINIVYIGQSRLNKIQLIISQIEFSSISQYETDQNQFIITNLINTNTQLSICFTKIEKSFFIRSDHKLDSIINQLNEQQQNIGSMIYIQSWTNQTKLLLNSLTIKNNYCSNCYLGMVYLDIQDVNQININNLFCYQNKILKNGCVTIMTNSSLNSSIIIQNSQFINNNGSQGTGIISYYINIVILKCIFLNNQASTKGGAIYIKSNSNQFQFFNTIIMENEAKSGGGIYLDGNNTDLNSVNFKGSILQLNKAYENSNNLIEIPDHLELEINSQEMSFYQDRQDGIITNILQLNWYESIQQGQKMKTSIFMIPSNQQIGNYGLFNMQKLDYLVQIREISISLRNSMNEVLTNYGDQICNLKQSVVSSDEVFKQEEGTSEVLQINSQTQKFDLGTQIFQLDPYSDINKKLKIQIDCNSQYSSKRLRYIIYAKSYLCQLGEYYVDKGCQKCQSIQGYYSVTYNTTKCSIFDNAKFKNITSNQIKLNPGYWRPNYLSDATEQCFKNDIFCSGGWGVSDNLCVIGHIGGLCEECDTYNIRGNGQYTKTYTNMECNLCPKESINLLPFVFVLLWSFLSILLSVRSIEKTNQLYSSLSFKQRFRSIIFKLNQDHQSFLIKMLLNYLWIFSLIYSFNIHFPFSIAFFESTSNSSFVLANSQDCYLTTLINTDIVYSRIITMIIVIICQLVLFTLVAKLHSIIKKEYFQMSIITNTILYLYLSNNATLIKQFCSLLAVRRISEIDFVQGNVSLLFNTQTHFRWIIGFILPGVILIGVGIPIFLFMLIYFRRESIEKVKFRRHICYLLNEYNKNSYFWEQIKIWKKTLIILIMIYFETNMILKASLLGLCLLLYQTLALKYKPFILNSLNILDISTCQICSISIFLASVQYVSDQQNPAISTFLQIILVILWIKLCQPFISKIFDIYYKRYRIVFLIQTLNCVKKVKSNFWFIQMLNNQIQKLKKKEKQIQINYGKLKLYLLSCSKISLEQHRNMNQQLIPFSTLRSRVSFQENDIKQLFI</sequence>
<dbReference type="OMA" id="HGSITIY"/>
<keyword evidence="1" id="KW-0812">Transmembrane</keyword>
<name>A0A8S1THZ2_PAROT</name>
<feature type="chain" id="PRO_5035905825" description="Transmembrane protein" evidence="2">
    <location>
        <begin position="17"/>
        <end position="2848"/>
    </location>
</feature>
<dbReference type="Proteomes" id="UP000683925">
    <property type="component" value="Unassembled WGS sequence"/>
</dbReference>
<keyword evidence="2" id="KW-0732">Signal</keyword>
<feature type="transmembrane region" description="Helical" evidence="1">
    <location>
        <begin position="2589"/>
        <end position="2617"/>
    </location>
</feature>
<protein>
    <recommendedName>
        <fullName evidence="5">Transmembrane protein</fullName>
    </recommendedName>
</protein>
<evidence type="ECO:0008006" key="5">
    <source>
        <dbReference type="Google" id="ProtNLM"/>
    </source>
</evidence>
<dbReference type="PANTHER" id="PTHR11319:SF35">
    <property type="entry name" value="OUTER MEMBRANE PROTEIN PMPC-RELATED"/>
    <property type="match status" value="1"/>
</dbReference>
<keyword evidence="1" id="KW-0472">Membrane</keyword>
<dbReference type="EMBL" id="CAJJDP010000025">
    <property type="protein sequence ID" value="CAD8151363.1"/>
    <property type="molecule type" value="Genomic_DNA"/>
</dbReference>
<dbReference type="PANTHER" id="PTHR11319">
    <property type="entry name" value="G PROTEIN-COUPLED RECEPTOR-RELATED"/>
    <property type="match status" value="1"/>
</dbReference>
<feature type="signal peptide" evidence="2">
    <location>
        <begin position="1"/>
        <end position="16"/>
    </location>
</feature>
<dbReference type="OrthoDB" id="305328at2759"/>
<evidence type="ECO:0000313" key="3">
    <source>
        <dbReference type="EMBL" id="CAD8151363.1"/>
    </source>
</evidence>
<feature type="transmembrane region" description="Helical" evidence="1">
    <location>
        <begin position="2396"/>
        <end position="2414"/>
    </location>
</feature>
<comment type="caution">
    <text evidence="3">The sequence shown here is derived from an EMBL/GenBank/DDBJ whole genome shotgun (WGS) entry which is preliminary data.</text>
</comment>
<evidence type="ECO:0000256" key="2">
    <source>
        <dbReference type="SAM" id="SignalP"/>
    </source>
</evidence>
<gene>
    <name evidence="3" type="ORF">POCTA_138.1.T0250056</name>
</gene>
<keyword evidence="4" id="KW-1185">Reference proteome</keyword>
<accession>A0A8S1THZ2</accession>
<organism evidence="3 4">
    <name type="scientific">Paramecium octaurelia</name>
    <dbReference type="NCBI Taxonomy" id="43137"/>
    <lineage>
        <taxon>Eukaryota</taxon>
        <taxon>Sar</taxon>
        <taxon>Alveolata</taxon>
        <taxon>Ciliophora</taxon>
        <taxon>Intramacronucleata</taxon>
        <taxon>Oligohymenophorea</taxon>
        <taxon>Peniculida</taxon>
        <taxon>Parameciidae</taxon>
        <taxon>Paramecium</taxon>
    </lineage>
</organism>
<evidence type="ECO:0000256" key="1">
    <source>
        <dbReference type="SAM" id="Phobius"/>
    </source>
</evidence>
<evidence type="ECO:0000313" key="4">
    <source>
        <dbReference type="Proteomes" id="UP000683925"/>
    </source>
</evidence>
<feature type="transmembrane region" description="Helical" evidence="1">
    <location>
        <begin position="2455"/>
        <end position="2476"/>
    </location>
</feature>
<feature type="transmembrane region" description="Helical" evidence="1">
    <location>
        <begin position="2655"/>
        <end position="2681"/>
    </location>
</feature>
<feature type="transmembrane region" description="Helical" evidence="1">
    <location>
        <begin position="2726"/>
        <end position="2747"/>
    </location>
</feature>
<feature type="transmembrane region" description="Helical" evidence="1">
    <location>
        <begin position="2503"/>
        <end position="2525"/>
    </location>
</feature>
<proteinExistence type="predicted"/>
<keyword evidence="1" id="KW-1133">Transmembrane helix</keyword>
<reference evidence="3" key="1">
    <citation type="submission" date="2021-01" db="EMBL/GenBank/DDBJ databases">
        <authorList>
            <consortium name="Genoscope - CEA"/>
            <person name="William W."/>
        </authorList>
    </citation>
    <scope>NUCLEOTIDE SEQUENCE</scope>
</reference>